<organism evidence="12 13">
    <name type="scientific">Piscirickettsia salmonis</name>
    <dbReference type="NCBI Taxonomy" id="1238"/>
    <lineage>
        <taxon>Bacteria</taxon>
        <taxon>Pseudomonadati</taxon>
        <taxon>Pseudomonadota</taxon>
        <taxon>Gammaproteobacteria</taxon>
        <taxon>Thiotrichales</taxon>
        <taxon>Piscirickettsiaceae</taxon>
        <taxon>Piscirickettsia</taxon>
    </lineage>
</organism>
<comment type="cofactor">
    <cofactor evidence="1">
        <name>FMN</name>
        <dbReference type="ChEBI" id="CHEBI:58210"/>
    </cofactor>
</comment>
<comment type="catalytic activity">
    <reaction evidence="10">
        <text>3 propionate 3-nitronate + 3 O2 + H2O = 3 3-oxopropanoate + 2 nitrate + nitrite + H2O2 + 3 H(+)</text>
        <dbReference type="Rhea" id="RHEA:57332"/>
        <dbReference type="ChEBI" id="CHEBI:15377"/>
        <dbReference type="ChEBI" id="CHEBI:15378"/>
        <dbReference type="ChEBI" id="CHEBI:15379"/>
        <dbReference type="ChEBI" id="CHEBI:16240"/>
        <dbReference type="ChEBI" id="CHEBI:16301"/>
        <dbReference type="ChEBI" id="CHEBI:17632"/>
        <dbReference type="ChEBI" id="CHEBI:33190"/>
        <dbReference type="ChEBI" id="CHEBI:136067"/>
    </reaction>
</comment>
<dbReference type="Pfam" id="PF03060">
    <property type="entry name" value="NMO"/>
    <property type="match status" value="1"/>
</dbReference>
<evidence type="ECO:0000256" key="2">
    <source>
        <dbReference type="ARBA" id="ARBA00009881"/>
    </source>
</evidence>
<keyword evidence="6" id="KW-0547">Nucleotide-binding</keyword>
<comment type="similarity">
    <text evidence="2">Belongs to the nitronate monooxygenase family. NMO class I subfamily.</text>
</comment>
<dbReference type="Gene3D" id="3.20.20.70">
    <property type="entry name" value="Aldolase class I"/>
    <property type="match status" value="1"/>
</dbReference>
<dbReference type="Proteomes" id="UP000029558">
    <property type="component" value="Chromosome"/>
</dbReference>
<dbReference type="AlphaFoldDB" id="A0A1L6TG93"/>
<reference evidence="12 13" key="1">
    <citation type="journal article" date="2014" name="Genome Announc.">
        <title>Comparative Genome Analysis of Two Isolates of the Fish Pathogen Piscirickettsia salmonis from Different Hosts Reveals Major Differences in Virulence-Associated Secretion Systems.</title>
        <authorList>
            <person name="Bohle H."/>
            <person name="Henriquez P."/>
            <person name="Grothusen H."/>
            <person name="Navas E."/>
            <person name="Sandoval A."/>
            <person name="Bustamante F."/>
            <person name="Bustos P."/>
            <person name="Mancilla M."/>
        </authorList>
    </citation>
    <scope>NUCLEOTIDE SEQUENCE [LARGE SCALE GENOMIC DNA]</scope>
    <source>
        <strain evidence="13">B1-32597</strain>
    </source>
</reference>
<evidence type="ECO:0000313" key="13">
    <source>
        <dbReference type="Proteomes" id="UP000029558"/>
    </source>
</evidence>
<dbReference type="CDD" id="cd04730">
    <property type="entry name" value="NPD_like"/>
    <property type="match status" value="1"/>
</dbReference>
<evidence type="ECO:0000313" key="12">
    <source>
        <dbReference type="EMBL" id="ALB21428.1"/>
    </source>
</evidence>
<evidence type="ECO:0000256" key="4">
    <source>
        <dbReference type="ARBA" id="ARBA00022630"/>
    </source>
</evidence>
<dbReference type="PANTHER" id="PTHR42747">
    <property type="entry name" value="NITRONATE MONOOXYGENASE-RELATED"/>
    <property type="match status" value="1"/>
</dbReference>
<evidence type="ECO:0000256" key="1">
    <source>
        <dbReference type="ARBA" id="ARBA00001917"/>
    </source>
</evidence>
<dbReference type="OrthoDB" id="9778912at2"/>
<dbReference type="FunFam" id="3.20.20.70:FF:000154">
    <property type="entry name" value="Probable nitronate monooxygenase"/>
    <property type="match status" value="1"/>
</dbReference>
<evidence type="ECO:0000256" key="6">
    <source>
        <dbReference type="ARBA" id="ARBA00022741"/>
    </source>
</evidence>
<dbReference type="EMBL" id="CP012508">
    <property type="protein sequence ID" value="ALB21428.1"/>
    <property type="molecule type" value="Genomic_DNA"/>
</dbReference>
<evidence type="ECO:0000256" key="10">
    <source>
        <dbReference type="ARBA" id="ARBA00049401"/>
    </source>
</evidence>
<keyword evidence="5" id="KW-0288">FMN</keyword>
<dbReference type="RefSeq" id="WP_017377636.1">
    <property type="nucleotide sequence ID" value="NZ_CP012508.1"/>
</dbReference>
<evidence type="ECO:0000256" key="9">
    <source>
        <dbReference type="ARBA" id="ARBA00031155"/>
    </source>
</evidence>
<protein>
    <recommendedName>
        <fullName evidence="11">Nitronate monooxygenase</fullName>
    </recommendedName>
    <alternativeName>
        <fullName evidence="9">Propionate 3-nitronate monooxygenase</fullName>
    </alternativeName>
</protein>
<evidence type="ECO:0000256" key="5">
    <source>
        <dbReference type="ARBA" id="ARBA00022643"/>
    </source>
</evidence>
<evidence type="ECO:0000256" key="11">
    <source>
        <dbReference type="ARBA" id="ARBA00067136"/>
    </source>
</evidence>
<accession>A0A1L6TG93</accession>
<evidence type="ECO:0000256" key="3">
    <source>
        <dbReference type="ARBA" id="ARBA00022575"/>
    </source>
</evidence>
<proteinExistence type="inferred from homology"/>
<dbReference type="PANTHER" id="PTHR42747:SF3">
    <property type="entry name" value="NITRONATE MONOOXYGENASE-RELATED"/>
    <property type="match status" value="1"/>
</dbReference>
<keyword evidence="7 12" id="KW-0560">Oxidoreductase</keyword>
<dbReference type="SUPFAM" id="SSF51412">
    <property type="entry name" value="Inosine monophosphate dehydrogenase (IMPDH)"/>
    <property type="match status" value="1"/>
</dbReference>
<evidence type="ECO:0000256" key="7">
    <source>
        <dbReference type="ARBA" id="ARBA00023002"/>
    </source>
</evidence>
<gene>
    <name evidence="12" type="ORF">KU39_242</name>
</gene>
<name>A0A1L6TG93_PISSA</name>
<keyword evidence="8 12" id="KW-0503">Monooxygenase</keyword>
<dbReference type="InterPro" id="IPR004136">
    <property type="entry name" value="NMO"/>
</dbReference>
<keyword evidence="3" id="KW-0216">Detoxification</keyword>
<dbReference type="GO" id="GO:0009636">
    <property type="term" value="P:response to toxic substance"/>
    <property type="evidence" value="ECO:0007669"/>
    <property type="project" value="UniProtKB-KW"/>
</dbReference>
<keyword evidence="4" id="KW-0285">Flavoprotein</keyword>
<dbReference type="GO" id="GO:0000166">
    <property type="term" value="F:nucleotide binding"/>
    <property type="evidence" value="ECO:0007669"/>
    <property type="project" value="UniProtKB-KW"/>
</dbReference>
<dbReference type="GO" id="GO:0018580">
    <property type="term" value="F:nitronate monooxygenase activity"/>
    <property type="evidence" value="ECO:0007669"/>
    <property type="project" value="InterPro"/>
</dbReference>
<sequence>MDILDILKLKYPIIQAPMAGGATTVELICGVCNQGALGSMGAGYLSATAIGEQIQRIKQQTERPFNINLFVPNSVTINPQQLQKMQNALIPLYQQLGQTAPSELPTQFAQNFHHQVETLLREKVPVFSFTFGIPDSEILKEFKQQGTIILGTATSIEEAALLAECVDAIVLQGSEAGGHRGTFIGSEENSLTPILKLIRQVRSAKIKRPLIASGGIADHSDIKQVIASGAIAAQIGTLFLSCDESGIAPCYKNALIQAKHDSTVLTRAFSGKLARGISNSFIKQLKQLEELKNIQPLPYPVQNALTQPLRKLAGSQNNTDYLSLWAGQSVHHCHKTSVNALLNRLTQPT</sequence>
<evidence type="ECO:0000256" key="8">
    <source>
        <dbReference type="ARBA" id="ARBA00023033"/>
    </source>
</evidence>
<dbReference type="InterPro" id="IPR013785">
    <property type="entry name" value="Aldolase_TIM"/>
</dbReference>